<dbReference type="EC" id="2.7.11.1" evidence="4"/>
<dbReference type="Pfam" id="PF00069">
    <property type="entry name" value="Pkinase"/>
    <property type="match status" value="1"/>
</dbReference>
<dbReference type="SUPFAM" id="SSF56112">
    <property type="entry name" value="Protein kinase-like (PK-like)"/>
    <property type="match status" value="1"/>
</dbReference>
<evidence type="ECO:0000313" key="5">
    <source>
        <dbReference type="Proteomes" id="UP000244932"/>
    </source>
</evidence>
<gene>
    <name evidence="4" type="primary">prkC</name>
    <name evidence="4" type="ORF">POI8812_03494</name>
</gene>
<keyword evidence="4" id="KW-0418">Kinase</keyword>
<dbReference type="Gene3D" id="1.10.510.10">
    <property type="entry name" value="Transferase(Phosphotransferase) domain 1"/>
    <property type="match status" value="1"/>
</dbReference>
<proteinExistence type="predicted"/>
<keyword evidence="5" id="KW-1185">Reference proteome</keyword>
<dbReference type="GO" id="GO:0004674">
    <property type="term" value="F:protein serine/threonine kinase activity"/>
    <property type="evidence" value="ECO:0007669"/>
    <property type="project" value="UniProtKB-EC"/>
</dbReference>
<keyword evidence="2" id="KW-0067">ATP-binding</keyword>
<dbReference type="PANTHER" id="PTHR24346">
    <property type="entry name" value="MAP/MICROTUBULE AFFINITY-REGULATING KINASE"/>
    <property type="match status" value="1"/>
</dbReference>
<evidence type="ECO:0000259" key="3">
    <source>
        <dbReference type="PROSITE" id="PS50011"/>
    </source>
</evidence>
<dbReference type="PROSITE" id="PS50011">
    <property type="entry name" value="PROTEIN_KINASE_DOM"/>
    <property type="match status" value="1"/>
</dbReference>
<dbReference type="InterPro" id="IPR000719">
    <property type="entry name" value="Prot_kinase_dom"/>
</dbReference>
<dbReference type="Proteomes" id="UP000244932">
    <property type="component" value="Unassembled WGS sequence"/>
</dbReference>
<dbReference type="InterPro" id="IPR057929">
    <property type="entry name" value="RamC_N"/>
</dbReference>
<dbReference type="AlphaFoldDB" id="A0A2R8AFW3"/>
<dbReference type="GO" id="GO:0005737">
    <property type="term" value="C:cytoplasm"/>
    <property type="evidence" value="ECO:0007669"/>
    <property type="project" value="TreeGrafter"/>
</dbReference>
<evidence type="ECO:0000256" key="2">
    <source>
        <dbReference type="ARBA" id="ARBA00022840"/>
    </source>
</evidence>
<dbReference type="GO" id="GO:0035556">
    <property type="term" value="P:intracellular signal transduction"/>
    <property type="evidence" value="ECO:0007669"/>
    <property type="project" value="TreeGrafter"/>
</dbReference>
<keyword evidence="4" id="KW-0808">Transferase</keyword>
<name>A0A2R8AFW3_9RHOB</name>
<protein>
    <submittedName>
        <fullName evidence="4">Serine/threonine-protein kinase PrkC</fullName>
        <ecNumber evidence="4">2.7.11.1</ecNumber>
    </submittedName>
</protein>
<sequence length="469" mass="51798">MRPDLYKDILHNHGFQLAAEGPWLEARGVRALPQEGWKFHISAILVHAERVLNAVLPILKEHGISFKVARTPSILNELNSGLLGETQSGKFMTVYPADEHEAGALAPALISATQGFRGPRVMTDLRLGDVVHSRFGGILPLIERTDRGKIRRMIADQITGELVEDTYDVPYAPAVHPFGSDARPAYGHEESRELAEQLQGRYILVSRLKNDVKGSVFLGLALETKQSVIIKTGRRDYLDDPQGRDMYERVHHEADILRMLNNVEGVPSVEGVIETSDIAALIKTFVPGTPLRDALSWPLAFRPRHERYGMLTIGRSIVALVERLHEAGVLHRDLSDGNVVLDDALRPSLIDFELAWKAGSEEVPYTLGTDGFMSPQQAAMETPTTADDIYALGTLILSALCGTSVRQIHHVKFTPQHGLIRRLRRMTGLEPELLDTLAATVAYAPSDRPTLNEIGVALDAARSREGLPQ</sequence>
<reference evidence="4 5" key="1">
    <citation type="submission" date="2018-03" db="EMBL/GenBank/DDBJ databases">
        <authorList>
            <person name="Keele B.F."/>
        </authorList>
    </citation>
    <scope>NUCLEOTIDE SEQUENCE [LARGE SCALE GENOMIC DNA]</scope>
    <source>
        <strain evidence="4 5">CeCT 8812</strain>
    </source>
</reference>
<dbReference type="PANTHER" id="PTHR24346:SF30">
    <property type="entry name" value="MATERNAL EMBRYONIC LEUCINE ZIPPER KINASE"/>
    <property type="match status" value="1"/>
</dbReference>
<dbReference type="GO" id="GO:0005524">
    <property type="term" value="F:ATP binding"/>
    <property type="evidence" value="ECO:0007669"/>
    <property type="project" value="UniProtKB-KW"/>
</dbReference>
<dbReference type="RefSeq" id="WP_108783858.1">
    <property type="nucleotide sequence ID" value="NZ_OMKW01000005.1"/>
</dbReference>
<dbReference type="Pfam" id="PF25816">
    <property type="entry name" value="RamC_N"/>
    <property type="match status" value="1"/>
</dbReference>
<keyword evidence="1" id="KW-0547">Nucleotide-binding</keyword>
<evidence type="ECO:0000256" key="1">
    <source>
        <dbReference type="ARBA" id="ARBA00022741"/>
    </source>
</evidence>
<dbReference type="OrthoDB" id="9801841at2"/>
<evidence type="ECO:0000313" key="4">
    <source>
        <dbReference type="EMBL" id="SPF31143.1"/>
    </source>
</evidence>
<organism evidence="4 5">
    <name type="scientific">Pontivivens insulae</name>
    <dbReference type="NCBI Taxonomy" id="1639689"/>
    <lineage>
        <taxon>Bacteria</taxon>
        <taxon>Pseudomonadati</taxon>
        <taxon>Pseudomonadota</taxon>
        <taxon>Alphaproteobacteria</taxon>
        <taxon>Rhodobacterales</taxon>
        <taxon>Paracoccaceae</taxon>
        <taxon>Pontivivens</taxon>
    </lineage>
</organism>
<dbReference type="SMART" id="SM00220">
    <property type="entry name" value="S_TKc"/>
    <property type="match status" value="1"/>
</dbReference>
<dbReference type="EMBL" id="OMKW01000005">
    <property type="protein sequence ID" value="SPF31143.1"/>
    <property type="molecule type" value="Genomic_DNA"/>
</dbReference>
<feature type="domain" description="Protein kinase" evidence="3">
    <location>
        <begin position="202"/>
        <end position="467"/>
    </location>
</feature>
<accession>A0A2R8AFW3</accession>
<dbReference type="InterPro" id="IPR011009">
    <property type="entry name" value="Kinase-like_dom_sf"/>
</dbReference>